<name>A0ABS0WXS0_9ACTN</name>
<proteinExistence type="predicted"/>
<reference evidence="2 3" key="1">
    <citation type="submission" date="2020-12" db="EMBL/GenBank/DDBJ databases">
        <title>Streptomyces typhae sp. nov., a novel endophytic actinomycete isolated from the root of cattail pollen (Typha angustifolia L.).</title>
        <authorList>
            <person name="Peng C."/>
            <person name="Liu C."/>
        </authorList>
    </citation>
    <scope>NUCLEOTIDE SEQUENCE [LARGE SCALE GENOMIC DNA]</scope>
    <source>
        <strain evidence="2 3">JCM 4753</strain>
    </source>
</reference>
<sequence length="157" mass="17447">MQQAVISKPFDPRDAADMSFEPLTERRPAFGPYVYGYLKHGRDRPTRRLALAESLALYCSQHELTLCGVFTDADVTDRDIGSAAFTGVLDVLALPDTYGLVIPARSHLGPRRVAAARVRQLIGLDVRLMVVRPPQVRRMRTPAGPPGKWRAVRDARP</sequence>
<evidence type="ECO:0000313" key="3">
    <source>
        <dbReference type="Proteomes" id="UP000634780"/>
    </source>
</evidence>
<dbReference type="RefSeq" id="WP_190117902.1">
    <property type="nucleotide sequence ID" value="NZ_BMVR01000009.1"/>
</dbReference>
<evidence type="ECO:0008006" key="4">
    <source>
        <dbReference type="Google" id="ProtNLM"/>
    </source>
</evidence>
<feature type="region of interest" description="Disordered" evidence="1">
    <location>
        <begin position="137"/>
        <end position="157"/>
    </location>
</feature>
<evidence type="ECO:0000313" key="2">
    <source>
        <dbReference type="EMBL" id="MBJ3805732.1"/>
    </source>
</evidence>
<comment type="caution">
    <text evidence="2">The sequence shown here is derived from an EMBL/GenBank/DDBJ whole genome shotgun (WGS) entry which is preliminary data.</text>
</comment>
<protein>
    <recommendedName>
        <fullName evidence="4">Resolvase/invertase-type recombinase catalytic domain-containing protein</fullName>
    </recommendedName>
</protein>
<accession>A0ABS0WXS0</accession>
<dbReference type="EMBL" id="JAEKOZ010000001">
    <property type="protein sequence ID" value="MBJ3805732.1"/>
    <property type="molecule type" value="Genomic_DNA"/>
</dbReference>
<keyword evidence="3" id="KW-1185">Reference proteome</keyword>
<dbReference type="Proteomes" id="UP000634780">
    <property type="component" value="Unassembled WGS sequence"/>
</dbReference>
<gene>
    <name evidence="2" type="ORF">JGB26_01095</name>
</gene>
<evidence type="ECO:0000256" key="1">
    <source>
        <dbReference type="SAM" id="MobiDB-lite"/>
    </source>
</evidence>
<organism evidence="2 3">
    <name type="scientific">Streptomyces flavofungini</name>
    <dbReference type="NCBI Taxonomy" id="68200"/>
    <lineage>
        <taxon>Bacteria</taxon>
        <taxon>Bacillati</taxon>
        <taxon>Actinomycetota</taxon>
        <taxon>Actinomycetes</taxon>
        <taxon>Kitasatosporales</taxon>
        <taxon>Streptomycetaceae</taxon>
        <taxon>Streptomyces</taxon>
    </lineage>
</organism>